<dbReference type="Proteomes" id="UP000680116">
    <property type="component" value="Chromosome"/>
</dbReference>
<evidence type="ECO:0000313" key="2">
    <source>
        <dbReference type="EMBL" id="CAG4973753.1"/>
    </source>
</evidence>
<dbReference type="Pfam" id="PF11697">
    <property type="entry name" value="DUF3293"/>
    <property type="match status" value="1"/>
</dbReference>
<feature type="compositionally biased region" description="Low complexity" evidence="1">
    <location>
        <begin position="143"/>
        <end position="154"/>
    </location>
</feature>
<feature type="region of interest" description="Disordered" evidence="1">
    <location>
        <begin position="142"/>
        <end position="170"/>
    </location>
</feature>
<proteinExistence type="predicted"/>
<dbReference type="RefSeq" id="WP_215218124.1">
    <property type="nucleotide sequence ID" value="NZ_OU015430.1"/>
</dbReference>
<accession>A0ABM8UG08</accession>
<sequence length="170" mass="18541">MRIYRVVNASELAAAYAAADYGVTLDGDTVRLRVGEPATDLEAYWPASRYVFVTAWNPASEPHSDTINESADALLVSQLDADGVARLRAWAQGPDGHWHEPGWLLADVDDHAADHLAREFGQAGVLCWTRGEPVRLRMLIQRPDPASPSASESPYTDWPGETVPETQCAG</sequence>
<evidence type="ECO:0008006" key="4">
    <source>
        <dbReference type="Google" id="ProtNLM"/>
    </source>
</evidence>
<organism evidence="2 3">
    <name type="scientific">Novilysobacter luteus</name>
    <dbReference type="NCBI Taxonomy" id="2822368"/>
    <lineage>
        <taxon>Bacteria</taxon>
        <taxon>Pseudomonadati</taxon>
        <taxon>Pseudomonadota</taxon>
        <taxon>Gammaproteobacteria</taxon>
        <taxon>Lysobacterales</taxon>
        <taxon>Lysobacteraceae</taxon>
        <taxon>Novilysobacter</taxon>
    </lineage>
</organism>
<evidence type="ECO:0000313" key="3">
    <source>
        <dbReference type="Proteomes" id="UP000680116"/>
    </source>
</evidence>
<dbReference type="EMBL" id="OU015430">
    <property type="protein sequence ID" value="CAG4973753.1"/>
    <property type="molecule type" value="Genomic_DNA"/>
</dbReference>
<keyword evidence="3" id="KW-1185">Reference proteome</keyword>
<dbReference type="InterPro" id="IPR021710">
    <property type="entry name" value="DUF3293"/>
</dbReference>
<evidence type="ECO:0000256" key="1">
    <source>
        <dbReference type="SAM" id="MobiDB-lite"/>
    </source>
</evidence>
<name>A0ABM8UG08_9GAMM</name>
<gene>
    <name evidence="2" type="ORF">LYB30171_01518</name>
</gene>
<reference evidence="2 3" key="1">
    <citation type="submission" date="2021-04" db="EMBL/GenBank/DDBJ databases">
        <authorList>
            <person name="Rodrigo-Torres L."/>
            <person name="Arahal R. D."/>
            <person name="Lucena T."/>
        </authorList>
    </citation>
    <scope>NUCLEOTIDE SEQUENCE [LARGE SCALE GENOMIC DNA]</scope>
    <source>
        <strain evidence="2 3">CECT 30171</strain>
    </source>
</reference>
<protein>
    <recommendedName>
        <fullName evidence="4">DUF3293 domain-containing protein</fullName>
    </recommendedName>
</protein>